<comment type="caution">
    <text evidence="1">The sequence shown here is derived from an EMBL/GenBank/DDBJ whole genome shotgun (WGS) entry which is preliminary data.</text>
</comment>
<dbReference type="EMBL" id="JAAAWP010000005">
    <property type="protein sequence ID" value="NDW21708.1"/>
    <property type="molecule type" value="Genomic_DNA"/>
</dbReference>
<gene>
    <name evidence="1" type="ORF">GTW09_09275</name>
</gene>
<evidence type="ECO:0000313" key="2">
    <source>
        <dbReference type="Proteomes" id="UP000478837"/>
    </source>
</evidence>
<dbReference type="RefSeq" id="WP_163111665.1">
    <property type="nucleotide sequence ID" value="NZ_JAAAWP010000005.1"/>
</dbReference>
<dbReference type="AlphaFoldDB" id="A0A6L9MU57"/>
<accession>A0A6L9MU57</accession>
<dbReference type="Proteomes" id="UP000478837">
    <property type="component" value="Unassembled WGS sequence"/>
</dbReference>
<name>A0A6L9MU57_9ALTE</name>
<proteinExistence type="predicted"/>
<evidence type="ECO:0000313" key="1">
    <source>
        <dbReference type="EMBL" id="NDW21708.1"/>
    </source>
</evidence>
<organism evidence="1 2">
    <name type="scientific">Alteromonas hispanica</name>
    <dbReference type="NCBI Taxonomy" id="315421"/>
    <lineage>
        <taxon>Bacteria</taxon>
        <taxon>Pseudomonadati</taxon>
        <taxon>Pseudomonadota</taxon>
        <taxon>Gammaproteobacteria</taxon>
        <taxon>Alteromonadales</taxon>
        <taxon>Alteromonadaceae</taxon>
        <taxon>Alteromonas/Salinimonas group</taxon>
        <taxon>Alteromonas</taxon>
    </lineage>
</organism>
<sequence length="68" mass="7423">MEIVKDNQVRDLSIDETYEVNGGNPCLWMALGYVGGKILDSAMGMSWDSGRTSSGGQMNGSLRSNMYQ</sequence>
<reference evidence="1 2" key="1">
    <citation type="submission" date="2020-01" db="EMBL/GenBank/DDBJ databases">
        <title>Genomes of bacteria type strains.</title>
        <authorList>
            <person name="Chen J."/>
            <person name="Zhu S."/>
            <person name="Yang J."/>
        </authorList>
    </citation>
    <scope>NUCLEOTIDE SEQUENCE [LARGE SCALE GENOMIC DNA]</scope>
    <source>
        <strain evidence="1 2">LMG 22958</strain>
    </source>
</reference>
<protein>
    <recommendedName>
        <fullName evidence="3">Bacteriocin</fullName>
    </recommendedName>
</protein>
<evidence type="ECO:0008006" key="3">
    <source>
        <dbReference type="Google" id="ProtNLM"/>
    </source>
</evidence>
<keyword evidence="2" id="KW-1185">Reference proteome</keyword>